<comment type="caution">
    <text evidence="2">The sequence shown here is derived from an EMBL/GenBank/DDBJ whole genome shotgun (WGS) entry which is preliminary data.</text>
</comment>
<organism evidence="2 3">
    <name type="scientific">Amorphus orientalis</name>
    <dbReference type="NCBI Taxonomy" id="649198"/>
    <lineage>
        <taxon>Bacteria</taxon>
        <taxon>Pseudomonadati</taxon>
        <taxon>Pseudomonadota</taxon>
        <taxon>Alphaproteobacteria</taxon>
        <taxon>Hyphomicrobiales</taxon>
        <taxon>Amorphaceae</taxon>
        <taxon>Amorphus</taxon>
    </lineage>
</organism>
<dbReference type="GO" id="GO:0008909">
    <property type="term" value="F:isochorismate synthase activity"/>
    <property type="evidence" value="ECO:0007669"/>
    <property type="project" value="UniProtKB-EC"/>
</dbReference>
<evidence type="ECO:0000313" key="2">
    <source>
        <dbReference type="EMBL" id="MDQ0315393.1"/>
    </source>
</evidence>
<sequence length="403" mass="42472">MILSRTVRALLGAAADTSRPFAVWRRPNASGAESIVGCSAIGRRQIFGDGNDGPFFALNRFVTADANLADAIEGDVLVRGGEITFRAGATYAAGPDTDAQAALHSAAQSRDPDAPIHADDSGVRPVQTDRAAYEKLVKRAVEAIGAGAFRKVVTSRCEARPLPEGQDLIALFEALAAKLPTAYVCLVRIPGEGAWLVGTPETLVSVRDGRLATIALAGTQWAQEAVALADICWPDKIIEEQALVSAYIRRALEAAGFRDHEETGPRTVAAANLVHLRSDFAADVKGEDGARLGDLLTRLHPTSAVLGLPKAPALDFLTAHEGYDRSYYTGFLGPVGFDGATDLFVNLRTAQIIGGTAYLYVGGGIVAQSKPDVEWQETVEKTKTVGTVIDGPADGPAQLSRAG</sequence>
<dbReference type="Pfam" id="PF00425">
    <property type="entry name" value="Chorismate_bind"/>
    <property type="match status" value="1"/>
</dbReference>
<name>A0AAE3VP03_9HYPH</name>
<dbReference type="SUPFAM" id="SSF56322">
    <property type="entry name" value="ADC synthase"/>
    <property type="match status" value="1"/>
</dbReference>
<dbReference type="InterPro" id="IPR015890">
    <property type="entry name" value="Chorismate_C"/>
</dbReference>
<keyword evidence="2" id="KW-0413">Isomerase</keyword>
<keyword evidence="3" id="KW-1185">Reference proteome</keyword>
<reference evidence="2" key="1">
    <citation type="submission" date="2023-07" db="EMBL/GenBank/DDBJ databases">
        <title>Genomic Encyclopedia of Type Strains, Phase IV (KMG-IV): sequencing the most valuable type-strain genomes for metagenomic binning, comparative biology and taxonomic classification.</title>
        <authorList>
            <person name="Goeker M."/>
        </authorList>
    </citation>
    <scope>NUCLEOTIDE SEQUENCE</scope>
    <source>
        <strain evidence="2">DSM 21202</strain>
    </source>
</reference>
<dbReference type="PANTHER" id="PTHR42839:SF2">
    <property type="entry name" value="ISOCHORISMATE SYNTHASE ENTC"/>
    <property type="match status" value="1"/>
</dbReference>
<protein>
    <submittedName>
        <fullName evidence="2">Isochorismate synthase</fullName>
        <ecNumber evidence="2">5.4.4.2</ecNumber>
    </submittedName>
</protein>
<dbReference type="PANTHER" id="PTHR42839">
    <property type="entry name" value="ISOCHORISMATE SYNTHASE ENTC"/>
    <property type="match status" value="1"/>
</dbReference>
<gene>
    <name evidence="2" type="ORF">J2S73_001850</name>
</gene>
<dbReference type="Gene3D" id="3.60.120.10">
    <property type="entry name" value="Anthranilate synthase"/>
    <property type="match status" value="1"/>
</dbReference>
<evidence type="ECO:0000313" key="3">
    <source>
        <dbReference type="Proteomes" id="UP001229244"/>
    </source>
</evidence>
<dbReference type="RefSeq" id="WP_306885227.1">
    <property type="nucleotide sequence ID" value="NZ_JAUSUL010000002.1"/>
</dbReference>
<evidence type="ECO:0000259" key="1">
    <source>
        <dbReference type="Pfam" id="PF00425"/>
    </source>
</evidence>
<proteinExistence type="predicted"/>
<accession>A0AAE3VP03</accession>
<dbReference type="InterPro" id="IPR005801">
    <property type="entry name" value="ADC_synthase"/>
</dbReference>
<dbReference type="EC" id="5.4.4.2" evidence="2"/>
<dbReference type="Proteomes" id="UP001229244">
    <property type="component" value="Unassembled WGS sequence"/>
</dbReference>
<feature type="domain" description="Chorismate-utilising enzyme C-terminal" evidence="1">
    <location>
        <begin position="130"/>
        <end position="381"/>
    </location>
</feature>
<dbReference type="EMBL" id="JAUSUL010000002">
    <property type="protein sequence ID" value="MDQ0315393.1"/>
    <property type="molecule type" value="Genomic_DNA"/>
</dbReference>
<dbReference type="AlphaFoldDB" id="A0AAE3VP03"/>